<gene>
    <name evidence="1" type="ordered locus">TEQUI_0121</name>
</gene>
<evidence type="ECO:0000313" key="1">
    <source>
        <dbReference type="EMBL" id="ADU91077.1"/>
    </source>
</evidence>
<organism evidence="1 2">
    <name type="scientific">Taylorella equigenitalis (strain MCE9)</name>
    <dbReference type="NCBI Taxonomy" id="937774"/>
    <lineage>
        <taxon>Bacteria</taxon>
        <taxon>Pseudomonadati</taxon>
        <taxon>Pseudomonadota</taxon>
        <taxon>Betaproteobacteria</taxon>
        <taxon>Burkholderiales</taxon>
        <taxon>Alcaligenaceae</taxon>
        <taxon>Taylorella</taxon>
    </lineage>
</organism>
<name>A0A654KF81_TAYEM</name>
<dbReference type="AlphaFoldDB" id="A0A654KF81"/>
<sequence>MELKQKVKDWIEKDLIPDYNEFDEVVDEYFNLSEYIIGPEDDHEDYPVEFRLINLDNELYATFYDKSEKNIYTLGKVENGMDFENLARIEIQDWDGDPIPHLYMYGLFGREQFNEVEDNYDNPVFLFYENDGFINFYRRATNKSLEGWDYLNEINCLEEALEFPSSQEAFEYLEDMGEKIYYNHFVATAKDPINLSRERQSVLTL</sequence>
<accession>A0A654KF81</accession>
<protein>
    <submittedName>
        <fullName evidence="1">Uncharacterized protein</fullName>
    </submittedName>
</protein>
<evidence type="ECO:0000313" key="2">
    <source>
        <dbReference type="Proteomes" id="UP000007472"/>
    </source>
</evidence>
<dbReference type="Proteomes" id="UP000007472">
    <property type="component" value="Chromosome"/>
</dbReference>
<dbReference type="KEGG" id="teq:TEQUI_0121"/>
<proteinExistence type="predicted"/>
<reference evidence="1 2" key="1">
    <citation type="journal article" date="2011" name="J. Bacteriol.">
        <title>Genome sequence of Taylorella equigenitalis MCE9, the causative agent of contagious equine metritis.</title>
        <authorList>
            <person name="Hebert L."/>
            <person name="Moumen B."/>
            <person name="Duquesne F."/>
            <person name="Breuil M.F."/>
            <person name="Laugier C."/>
            <person name="Batto J.M."/>
            <person name="Renault P."/>
            <person name="Petry S."/>
        </authorList>
    </citation>
    <scope>NUCLEOTIDE SEQUENCE [LARGE SCALE GENOMIC DNA]</scope>
    <source>
        <strain evidence="1 2">MCE9</strain>
    </source>
</reference>
<dbReference type="EMBL" id="CP002456">
    <property type="protein sequence ID" value="ADU91077.1"/>
    <property type="molecule type" value="Genomic_DNA"/>
</dbReference>